<feature type="transmembrane region" description="Helical" evidence="7">
    <location>
        <begin position="146"/>
        <end position="171"/>
    </location>
</feature>
<feature type="domain" description="ABC3 transporter permease C-terminal" evidence="8">
    <location>
        <begin position="328"/>
        <end position="442"/>
    </location>
</feature>
<dbReference type="PANTHER" id="PTHR30572">
    <property type="entry name" value="MEMBRANE COMPONENT OF TRANSPORTER-RELATED"/>
    <property type="match status" value="1"/>
</dbReference>
<keyword evidence="3 7" id="KW-0812">Transmembrane</keyword>
<organism evidence="9 10">
    <name type="scientific">Catenulispora yoronensis</name>
    <dbReference type="NCBI Taxonomy" id="450799"/>
    <lineage>
        <taxon>Bacteria</taxon>
        <taxon>Bacillati</taxon>
        <taxon>Actinomycetota</taxon>
        <taxon>Actinomycetes</taxon>
        <taxon>Catenulisporales</taxon>
        <taxon>Catenulisporaceae</taxon>
        <taxon>Catenulispora</taxon>
    </lineage>
</organism>
<evidence type="ECO:0000313" key="9">
    <source>
        <dbReference type="EMBL" id="GAA2052540.1"/>
    </source>
</evidence>
<evidence type="ECO:0000256" key="4">
    <source>
        <dbReference type="ARBA" id="ARBA00022989"/>
    </source>
</evidence>
<feature type="transmembrane region" description="Helical" evidence="7">
    <location>
        <begin position="104"/>
        <end position="126"/>
    </location>
</feature>
<accession>A0ABN2V650</accession>
<keyword evidence="10" id="KW-1185">Reference proteome</keyword>
<evidence type="ECO:0000256" key="3">
    <source>
        <dbReference type="ARBA" id="ARBA00022692"/>
    </source>
</evidence>
<evidence type="ECO:0000313" key="10">
    <source>
        <dbReference type="Proteomes" id="UP001500751"/>
    </source>
</evidence>
<feature type="transmembrane region" description="Helical" evidence="7">
    <location>
        <begin position="325"/>
        <end position="350"/>
    </location>
</feature>
<feature type="transmembrane region" description="Helical" evidence="7">
    <location>
        <begin position="199"/>
        <end position="218"/>
    </location>
</feature>
<gene>
    <name evidence="9" type="ORF">GCM10009839_70030</name>
</gene>
<evidence type="ECO:0000256" key="2">
    <source>
        <dbReference type="ARBA" id="ARBA00022475"/>
    </source>
</evidence>
<keyword evidence="4 7" id="KW-1133">Transmembrane helix</keyword>
<dbReference type="RefSeq" id="WP_344669990.1">
    <property type="nucleotide sequence ID" value="NZ_BAAAQN010000054.1"/>
</dbReference>
<dbReference type="Pfam" id="PF02687">
    <property type="entry name" value="FtsX"/>
    <property type="match status" value="2"/>
</dbReference>
<evidence type="ECO:0000259" key="8">
    <source>
        <dbReference type="Pfam" id="PF02687"/>
    </source>
</evidence>
<dbReference type="InterPro" id="IPR050250">
    <property type="entry name" value="Macrolide_Exporter_MacB"/>
</dbReference>
<evidence type="ECO:0000256" key="1">
    <source>
        <dbReference type="ARBA" id="ARBA00004651"/>
    </source>
</evidence>
<comment type="similarity">
    <text evidence="6">Belongs to the ABC-4 integral membrane protein family.</text>
</comment>
<keyword evidence="5 7" id="KW-0472">Membrane</keyword>
<evidence type="ECO:0000256" key="6">
    <source>
        <dbReference type="ARBA" id="ARBA00038076"/>
    </source>
</evidence>
<comment type="caution">
    <text evidence="9">The sequence shown here is derived from an EMBL/GenBank/DDBJ whole genome shotgun (WGS) entry which is preliminary data.</text>
</comment>
<protein>
    <submittedName>
        <fullName evidence="9">ABC transporter permease</fullName>
    </submittedName>
</protein>
<feature type="transmembrane region" description="Helical" evidence="7">
    <location>
        <begin position="378"/>
        <end position="401"/>
    </location>
</feature>
<feature type="transmembrane region" description="Helical" evidence="7">
    <location>
        <begin position="57"/>
        <end position="80"/>
    </location>
</feature>
<dbReference type="InterPro" id="IPR003838">
    <property type="entry name" value="ABC3_permease_C"/>
</dbReference>
<dbReference type="EMBL" id="BAAAQN010000054">
    <property type="protein sequence ID" value="GAA2052540.1"/>
    <property type="molecule type" value="Genomic_DNA"/>
</dbReference>
<feature type="transmembrane region" description="Helical" evidence="7">
    <location>
        <begin position="12"/>
        <end position="37"/>
    </location>
</feature>
<evidence type="ECO:0000256" key="7">
    <source>
        <dbReference type="SAM" id="Phobius"/>
    </source>
</evidence>
<feature type="domain" description="ABC3 transporter permease C-terminal" evidence="8">
    <location>
        <begin position="63"/>
        <end position="179"/>
    </location>
</feature>
<feature type="transmembrane region" description="Helical" evidence="7">
    <location>
        <begin position="280"/>
        <end position="299"/>
    </location>
</feature>
<proteinExistence type="inferred from homology"/>
<keyword evidence="2" id="KW-1003">Cell membrane</keyword>
<dbReference type="Proteomes" id="UP001500751">
    <property type="component" value="Unassembled WGS sequence"/>
</dbReference>
<comment type="subcellular location">
    <subcellularLocation>
        <location evidence="1">Cell membrane</location>
        <topology evidence="1">Multi-pass membrane protein</topology>
    </subcellularLocation>
</comment>
<feature type="transmembrane region" description="Helical" evidence="7">
    <location>
        <begin position="413"/>
        <end position="434"/>
    </location>
</feature>
<sequence length="449" mass="46171">MRTVTFSTLRRTPAMFLASFLNLFLGGAILTGFASLYETGAAAGVSSADRKSMQTMALVIGGWGALIIAFGTAATLTLAVRQRERQIALLKAAGALPGQIRRMVLAETVTLLVVSAVPATPAGMLLGRTVLAALKSSHQVADGVAYRFGALALGIGFGDIVVAALIAAYAAGRRAAKQSTAASLVASAIDDRGLGRKRLIWAAVLLILGGNAAAMVATMMKDGGYETMSVAGQACILTALGLAVLAPWLIRATAAVLGPLMRGTGGYLAAAELRQHSRQAAGILMPVILFVALANGALYEQFIQDDATRAAHLTQSADDKGVQTLSFLVTGMIALFAVVVVANVAVAGTLHRRREFGQRRLIGDTPGDVRRSLLWESLAVLAAGLVFGTIAALAGVLPFNYARTGGWLPEQGIGVFLGVTAVIVVVTLGACLGAGRKALRTPALAALGG</sequence>
<name>A0ABN2V650_9ACTN</name>
<reference evidence="10" key="1">
    <citation type="journal article" date="2019" name="Int. J. Syst. Evol. Microbiol.">
        <title>The Global Catalogue of Microorganisms (GCM) 10K type strain sequencing project: providing services to taxonomists for standard genome sequencing and annotation.</title>
        <authorList>
            <consortium name="The Broad Institute Genomics Platform"/>
            <consortium name="The Broad Institute Genome Sequencing Center for Infectious Disease"/>
            <person name="Wu L."/>
            <person name="Ma J."/>
        </authorList>
    </citation>
    <scope>NUCLEOTIDE SEQUENCE [LARGE SCALE GENOMIC DNA]</scope>
    <source>
        <strain evidence="10">JCM 16014</strain>
    </source>
</reference>
<dbReference type="PANTHER" id="PTHR30572:SF4">
    <property type="entry name" value="ABC TRANSPORTER PERMEASE YTRF"/>
    <property type="match status" value="1"/>
</dbReference>
<evidence type="ECO:0000256" key="5">
    <source>
        <dbReference type="ARBA" id="ARBA00023136"/>
    </source>
</evidence>
<feature type="transmembrane region" description="Helical" evidence="7">
    <location>
        <begin position="230"/>
        <end position="250"/>
    </location>
</feature>